<proteinExistence type="predicted"/>
<dbReference type="Proteomes" id="UP000007054">
    <property type="component" value="Chromosome"/>
</dbReference>
<sequence>MLLFFQSIMEESFSAAIKREPHGKHKADILSKAKRRLKPPNVSFMRSQEQLIIT</sequence>
<accession>D4L9Y5</accession>
<reference evidence="1" key="2">
    <citation type="submission" date="2010-03" db="EMBL/GenBank/DDBJ databases">
        <authorList>
            <person name="Pajon A."/>
        </authorList>
    </citation>
    <scope>NUCLEOTIDE SEQUENCE</scope>
    <source>
        <strain evidence="1">Type strain: 18P13</strain>
    </source>
</reference>
<dbReference type="AlphaFoldDB" id="D4L9Y5"/>
<organism evidence="1 2">
    <name type="scientific">Ruminococcus champanellensis (strain DSM 18848 / JCM 17042 / KCTC 15320 / 18P13)</name>
    <dbReference type="NCBI Taxonomy" id="213810"/>
    <lineage>
        <taxon>Bacteria</taxon>
        <taxon>Bacillati</taxon>
        <taxon>Bacillota</taxon>
        <taxon>Clostridia</taxon>
        <taxon>Eubacteriales</taxon>
        <taxon>Oscillospiraceae</taxon>
        <taxon>Ruminococcus</taxon>
    </lineage>
</organism>
<protein>
    <submittedName>
        <fullName evidence="1">Uncharacterized protein</fullName>
    </submittedName>
</protein>
<evidence type="ECO:0000313" key="2">
    <source>
        <dbReference type="Proteomes" id="UP000007054"/>
    </source>
</evidence>
<dbReference type="KEGG" id="rch:RUM_01750"/>
<name>D4L9Y5_RUMC1</name>
<keyword evidence="2" id="KW-1185">Reference proteome</keyword>
<reference evidence="1" key="1">
    <citation type="submission" date="2010-03" db="EMBL/GenBank/DDBJ databases">
        <title>The genome sequence of Ruminococcus sp. 18P13.</title>
        <authorList>
            <consortium name="metaHIT consortium -- http://www.metahit.eu/"/>
            <person name="Pajon A."/>
            <person name="Turner K."/>
            <person name="Parkhill J."/>
            <person name="Bernalier A."/>
        </authorList>
    </citation>
    <scope>NUCLEOTIDE SEQUENCE [LARGE SCALE GENOMIC DNA]</scope>
    <source>
        <strain evidence="1">Type strain: 18P13</strain>
    </source>
</reference>
<gene>
    <name evidence="1" type="ordered locus">RUM_01750</name>
</gene>
<dbReference type="STRING" id="213810.RUM_01750"/>
<dbReference type="HOGENOM" id="CLU_3047681_0_0_9"/>
<evidence type="ECO:0000313" key="1">
    <source>
        <dbReference type="EMBL" id="CBL16430.1"/>
    </source>
</evidence>
<dbReference type="EMBL" id="FP929052">
    <property type="protein sequence ID" value="CBL16430.1"/>
    <property type="molecule type" value="Genomic_DNA"/>
</dbReference>